<dbReference type="InterPro" id="IPR050902">
    <property type="entry name" value="ABC_Transporter_SBP"/>
</dbReference>
<dbReference type="SUPFAM" id="SSF53807">
    <property type="entry name" value="Helical backbone' metal receptor"/>
    <property type="match status" value="1"/>
</dbReference>
<dbReference type="PANTHER" id="PTHR30535:SF4">
    <property type="entry name" value="HEMIN-BINDING PERIPLASMIC PROTEIN HMUT"/>
    <property type="match status" value="1"/>
</dbReference>
<sequence>MFSLSRSRGGRRVGTTYAPLAAATAAVLLLGACSPVTTQSSSATESASASAVPHVSDVTPLADPRSWEGVVDIALPASEVDPVADDPRSDLPVTVTDAQGTQVTVEDTSRILALDIYGTLSQTVYQLGLGDSVVGRDISSQFPEIADRPLVTSNGHELNAESILALDPTVVLTDTSLGPWDVILQVRDAGIPVVVTDSHRGLDNLASLTSQVADALGVPQEGKELGQRIVDEADAMEAEIAELAPKDVNDRLRTVFLYVRGSSGVYYMFGQDSGADSLIEAVGAYDVSSEIGWKGMRPLTDEGLVSAQPDVVLMMSEGLESVGGVDGLLERFPALAQTPAGEHERIVAMNDDQVLSYGPRTADVLNALAIALYAPEDL</sequence>
<dbReference type="PANTHER" id="PTHR30535">
    <property type="entry name" value="VITAMIN B12-BINDING PROTEIN"/>
    <property type="match status" value="1"/>
</dbReference>
<accession>A0A4Q2RVE1</accession>
<dbReference type="RefSeq" id="WP_129398114.1">
    <property type="nucleotide sequence ID" value="NZ_SDWT01000001.1"/>
</dbReference>
<comment type="similarity">
    <text evidence="1">Belongs to the bacterial solute-binding protein 8 family.</text>
</comment>
<evidence type="ECO:0000259" key="3">
    <source>
        <dbReference type="PROSITE" id="PS50983"/>
    </source>
</evidence>
<dbReference type="AlphaFoldDB" id="A0A4Q2RVE1"/>
<evidence type="ECO:0000313" key="4">
    <source>
        <dbReference type="EMBL" id="RYB93140.1"/>
    </source>
</evidence>
<evidence type="ECO:0000313" key="5">
    <source>
        <dbReference type="Proteomes" id="UP000294071"/>
    </source>
</evidence>
<dbReference type="PROSITE" id="PS50983">
    <property type="entry name" value="FE_B12_PBP"/>
    <property type="match status" value="1"/>
</dbReference>
<gene>
    <name evidence="4" type="ORF">EUA93_01475</name>
</gene>
<name>A0A4Q2RVE1_9ACTN</name>
<dbReference type="InterPro" id="IPR002491">
    <property type="entry name" value="ABC_transptr_periplasmic_BD"/>
</dbReference>
<protein>
    <submittedName>
        <fullName evidence="4">Hemin receptor</fullName>
    </submittedName>
</protein>
<keyword evidence="4" id="KW-0675">Receptor</keyword>
<dbReference type="PROSITE" id="PS51257">
    <property type="entry name" value="PROKAR_LIPOPROTEIN"/>
    <property type="match status" value="1"/>
</dbReference>
<dbReference type="OrthoDB" id="9797736at2"/>
<proteinExistence type="inferred from homology"/>
<reference evidence="4 5" key="1">
    <citation type="submission" date="2019-01" db="EMBL/GenBank/DDBJ databases">
        <title>Novel species of Nocardioides.</title>
        <authorList>
            <person name="Liu Q."/>
            <person name="Xin Y.-H."/>
        </authorList>
    </citation>
    <scope>NUCLEOTIDE SEQUENCE [LARGE SCALE GENOMIC DNA]</scope>
    <source>
        <strain evidence="4 5">CGMCC 4.6882</strain>
    </source>
</reference>
<keyword evidence="5" id="KW-1185">Reference proteome</keyword>
<feature type="domain" description="Fe/B12 periplasmic-binding" evidence="3">
    <location>
        <begin position="112"/>
        <end position="376"/>
    </location>
</feature>
<feature type="signal peptide" evidence="2">
    <location>
        <begin position="1"/>
        <end position="38"/>
    </location>
</feature>
<comment type="caution">
    <text evidence="4">The sequence shown here is derived from an EMBL/GenBank/DDBJ whole genome shotgun (WGS) entry which is preliminary data.</text>
</comment>
<organism evidence="4 5">
    <name type="scientific">Nocardioides oleivorans</name>
    <dbReference type="NCBI Taxonomy" id="273676"/>
    <lineage>
        <taxon>Bacteria</taxon>
        <taxon>Bacillati</taxon>
        <taxon>Actinomycetota</taxon>
        <taxon>Actinomycetes</taxon>
        <taxon>Propionibacteriales</taxon>
        <taxon>Nocardioidaceae</taxon>
        <taxon>Nocardioides</taxon>
    </lineage>
</organism>
<dbReference type="Gene3D" id="3.40.50.1980">
    <property type="entry name" value="Nitrogenase molybdenum iron protein domain"/>
    <property type="match status" value="2"/>
</dbReference>
<keyword evidence="2" id="KW-0732">Signal</keyword>
<dbReference type="EMBL" id="SDWT01000001">
    <property type="protein sequence ID" value="RYB93140.1"/>
    <property type="molecule type" value="Genomic_DNA"/>
</dbReference>
<dbReference type="Proteomes" id="UP000294071">
    <property type="component" value="Unassembled WGS sequence"/>
</dbReference>
<dbReference type="Pfam" id="PF01497">
    <property type="entry name" value="Peripla_BP_2"/>
    <property type="match status" value="1"/>
</dbReference>
<evidence type="ECO:0000256" key="1">
    <source>
        <dbReference type="ARBA" id="ARBA00008814"/>
    </source>
</evidence>
<feature type="chain" id="PRO_5039677307" evidence="2">
    <location>
        <begin position="39"/>
        <end position="378"/>
    </location>
</feature>
<evidence type="ECO:0000256" key="2">
    <source>
        <dbReference type="SAM" id="SignalP"/>
    </source>
</evidence>